<dbReference type="GO" id="GO:0055086">
    <property type="term" value="P:nucleobase-containing small molecule metabolic process"/>
    <property type="evidence" value="ECO:0007669"/>
    <property type="project" value="UniProtKB-ARBA"/>
</dbReference>
<name>A0A109QZ03_9MICO</name>
<comment type="similarity">
    <text evidence="1">Belongs to the cytidine and deoxycytidylate deaminase family.</text>
</comment>
<dbReference type="GO" id="GO:0042802">
    <property type="term" value="F:identical protein binding"/>
    <property type="evidence" value="ECO:0007669"/>
    <property type="project" value="UniProtKB-ARBA"/>
</dbReference>
<dbReference type="EMBL" id="CP014145">
    <property type="protein sequence ID" value="AMB59970.1"/>
    <property type="molecule type" value="Genomic_DNA"/>
</dbReference>
<dbReference type="GO" id="GO:0005829">
    <property type="term" value="C:cytosol"/>
    <property type="evidence" value="ECO:0007669"/>
    <property type="project" value="TreeGrafter"/>
</dbReference>
<evidence type="ECO:0000313" key="6">
    <source>
        <dbReference type="EMBL" id="AMB59970.1"/>
    </source>
</evidence>
<dbReference type="PANTHER" id="PTHR11644:SF2">
    <property type="entry name" value="CYTIDINE DEAMINASE"/>
    <property type="match status" value="1"/>
</dbReference>
<evidence type="ECO:0000313" key="7">
    <source>
        <dbReference type="Proteomes" id="UP000058305"/>
    </source>
</evidence>
<protein>
    <recommendedName>
        <fullName evidence="5">CMP/dCMP-type deaminase domain-containing protein</fullName>
    </recommendedName>
</protein>
<dbReference type="InterPro" id="IPR050202">
    <property type="entry name" value="Cyt/Deoxycyt_deaminase"/>
</dbReference>
<accession>A0A109QZ03</accession>
<evidence type="ECO:0000256" key="2">
    <source>
        <dbReference type="ARBA" id="ARBA00022723"/>
    </source>
</evidence>
<gene>
    <name evidence="6" type="ORF">AWU67_15140</name>
</gene>
<evidence type="ECO:0000256" key="4">
    <source>
        <dbReference type="ARBA" id="ARBA00022833"/>
    </source>
</evidence>
<organism evidence="6 7">
    <name type="scientific">Microterricola viridarii</name>
    <dbReference type="NCBI Taxonomy" id="412690"/>
    <lineage>
        <taxon>Bacteria</taxon>
        <taxon>Bacillati</taxon>
        <taxon>Actinomycetota</taxon>
        <taxon>Actinomycetes</taxon>
        <taxon>Micrococcales</taxon>
        <taxon>Microbacteriaceae</taxon>
        <taxon>Microterricola</taxon>
    </lineage>
</organism>
<dbReference type="CDD" id="cd01283">
    <property type="entry name" value="cytidine_deaminase"/>
    <property type="match status" value="1"/>
</dbReference>
<reference evidence="6 7" key="1">
    <citation type="journal article" date="2016" name="J. Biotechnol.">
        <title>First complete genome sequence of a species in the genus Microterricola, an extremophilic cold active enzyme producing bacterial strain ERGS5:02 isolated from Sikkim Himalaya.</title>
        <authorList>
            <person name="Himanshu"/>
            <person name="Swarnkar M.K."/>
            <person name="Singh D."/>
            <person name="Kumar R."/>
        </authorList>
    </citation>
    <scope>NUCLEOTIDE SEQUENCE [LARGE SCALE GENOMIC DNA]</scope>
    <source>
        <strain evidence="6 7">ERGS5:02</strain>
    </source>
</reference>
<dbReference type="Proteomes" id="UP000058305">
    <property type="component" value="Chromosome"/>
</dbReference>
<dbReference type="PROSITE" id="PS00903">
    <property type="entry name" value="CYT_DCMP_DEAMINASES_1"/>
    <property type="match status" value="1"/>
</dbReference>
<feature type="domain" description="CMP/dCMP-type deaminase" evidence="5">
    <location>
        <begin position="7"/>
        <end position="124"/>
    </location>
</feature>
<keyword evidence="4" id="KW-0862">Zinc</keyword>
<keyword evidence="7" id="KW-1185">Reference proteome</keyword>
<dbReference type="KEGG" id="mvd:AWU67_15140"/>
<dbReference type="PANTHER" id="PTHR11644">
    <property type="entry name" value="CYTIDINE DEAMINASE"/>
    <property type="match status" value="1"/>
</dbReference>
<dbReference type="Gene3D" id="3.40.140.10">
    <property type="entry name" value="Cytidine Deaminase, domain 2"/>
    <property type="match status" value="1"/>
</dbReference>
<reference evidence="7" key="2">
    <citation type="submission" date="2016-01" db="EMBL/GenBank/DDBJ databases">
        <title>First complete genome sequence of a species in the genus Microterricola, an extremophilic cold active enzyme producing strain ERGS5:02 isolated from Sikkim Himalaya.</title>
        <authorList>
            <person name="Kumar R."/>
            <person name="Singh D."/>
            <person name="Swarnkar M.K."/>
        </authorList>
    </citation>
    <scope>NUCLEOTIDE SEQUENCE [LARGE SCALE GENOMIC DNA]</scope>
    <source>
        <strain evidence="7">ERGS5:02</strain>
    </source>
</reference>
<evidence type="ECO:0000256" key="3">
    <source>
        <dbReference type="ARBA" id="ARBA00022801"/>
    </source>
</evidence>
<keyword evidence="2" id="KW-0479">Metal-binding</keyword>
<evidence type="ECO:0000259" key="5">
    <source>
        <dbReference type="PROSITE" id="PS51747"/>
    </source>
</evidence>
<sequence length="139" mass="14342">MTQELLPTDTELIEAASALLSRVHDPGAVRVAAAARGISGAVYLGVSLATPRVKVCAESSAVANAKIGGDEAITTIVSVGLGVDDVPHVINPCGVCRELIPKFGQDLRVLVDTGDGVVAAAAPVELLPMPWIRARSYDD</sequence>
<dbReference type="InterPro" id="IPR016192">
    <property type="entry name" value="APOBEC/CMP_deaminase_Zn-bd"/>
</dbReference>
<dbReference type="PROSITE" id="PS51747">
    <property type="entry name" value="CYT_DCMP_DEAMINASES_2"/>
    <property type="match status" value="1"/>
</dbReference>
<proteinExistence type="inferred from homology"/>
<dbReference type="GO" id="GO:0008270">
    <property type="term" value="F:zinc ion binding"/>
    <property type="evidence" value="ECO:0007669"/>
    <property type="project" value="InterPro"/>
</dbReference>
<dbReference type="InterPro" id="IPR016193">
    <property type="entry name" value="Cytidine_deaminase-like"/>
</dbReference>
<dbReference type="GO" id="GO:0072527">
    <property type="term" value="P:pyrimidine-containing compound metabolic process"/>
    <property type="evidence" value="ECO:0007669"/>
    <property type="project" value="UniProtKB-ARBA"/>
</dbReference>
<keyword evidence="3" id="KW-0378">Hydrolase</keyword>
<dbReference type="GO" id="GO:0004126">
    <property type="term" value="F:cytidine deaminase activity"/>
    <property type="evidence" value="ECO:0007669"/>
    <property type="project" value="TreeGrafter"/>
</dbReference>
<dbReference type="InterPro" id="IPR002125">
    <property type="entry name" value="CMP_dCMP_dom"/>
</dbReference>
<dbReference type="AlphaFoldDB" id="A0A109QZ03"/>
<evidence type="ECO:0000256" key="1">
    <source>
        <dbReference type="ARBA" id="ARBA00006576"/>
    </source>
</evidence>
<dbReference type="SUPFAM" id="SSF53927">
    <property type="entry name" value="Cytidine deaminase-like"/>
    <property type="match status" value="1"/>
</dbReference>